<dbReference type="EMBL" id="JAALFG010000001">
    <property type="protein sequence ID" value="NGP17032.1"/>
    <property type="molecule type" value="Genomic_DNA"/>
</dbReference>
<evidence type="ECO:0000256" key="12">
    <source>
        <dbReference type="SAM" id="Phobius"/>
    </source>
</evidence>
<dbReference type="CDD" id="cd07328">
    <property type="entry name" value="M48_Ste24p_like"/>
    <property type="match status" value="1"/>
</dbReference>
<dbReference type="Pfam" id="PF01435">
    <property type="entry name" value="Peptidase_M48"/>
    <property type="match status" value="1"/>
</dbReference>
<evidence type="ECO:0000259" key="13">
    <source>
        <dbReference type="Pfam" id="PF01435"/>
    </source>
</evidence>
<evidence type="ECO:0000256" key="5">
    <source>
        <dbReference type="ARBA" id="ARBA00022692"/>
    </source>
</evidence>
<dbReference type="RefSeq" id="WP_164533255.1">
    <property type="nucleotide sequence ID" value="NZ_JAALFG010000001.1"/>
</dbReference>
<accession>A0A6M1SNG0</accession>
<comment type="subcellular location">
    <subcellularLocation>
        <location evidence="2">Cell membrane</location>
        <topology evidence="2">Multi-pass membrane protein</topology>
    </subcellularLocation>
</comment>
<feature type="transmembrane region" description="Helical" evidence="12">
    <location>
        <begin position="7"/>
        <end position="28"/>
    </location>
</feature>
<evidence type="ECO:0000256" key="10">
    <source>
        <dbReference type="ARBA" id="ARBA00023049"/>
    </source>
</evidence>
<comment type="cofactor">
    <cofactor evidence="1">
        <name>Zn(2+)</name>
        <dbReference type="ChEBI" id="CHEBI:29105"/>
    </cofactor>
</comment>
<evidence type="ECO:0000256" key="7">
    <source>
        <dbReference type="ARBA" id="ARBA00022801"/>
    </source>
</evidence>
<sequence length="711" mass="76282">MLLNSKRFLVVTTLVVPLLIAALGFWQIQRGEEYRDFVFEQRAALKAQLVEMSALPPPEFSAINTNIQFSADGNTYVGDLALEKMQEAIGGLDLVLAVADYRQVLPPIVLFGGLAAFGLGLTILLTAIVLSNVGRRSRRALLQGFLAVRRLLPGALVALVVVIALSTVSVVLFEVAPLLRLDNLGRGQAYVLAIGAGLGAIALVTAWQALARLRTISHLFETEPYVLIAQPIDRNAAPGLWQLVEDAARHLGAPVPDTIAVGVAEGLFVISSAVKLLPDNVVVEGNTLHVPLGHLVFMEPDEVMTVIGHELAHFAGEDTDYSQNFLPIYRSFSSSINAVAAAGRAQDGSLSFLASPALALGYFVADRFHYAVQHWSRVRELQADAKSATLTSADAAGRALLRHSAISGLINDIIQYLWATPGQAQNDVVQLLISAAAERGLDDPSGLLESSVAHPADSHPDNRKRLAAFQFAVSSERLATAAKLPRDPAGLFQYFADPYAISRTVTNGLTEASRQANQHHQETLQATARAVSDDAVELFENTTPIAILMFVIAIPMLAAAAWTALFGLPGFGSEAMILVIAFGVCGGIIFLFGLQALRRAKTPYLRLFPDRVEHINLDQPIYWGDLRDLSVVNQAGTMVTTFLLKRPALAPKRVGFGGRGRIILNAGAGAVTIRSVPPRHYRAAGYIDLITRYADAAAARSALAPTADQSA</sequence>
<evidence type="ECO:0000256" key="3">
    <source>
        <dbReference type="ARBA" id="ARBA00022475"/>
    </source>
</evidence>
<keyword evidence="8" id="KW-0862">Zinc</keyword>
<organism evidence="14 15">
    <name type="scientific">Devosia aurantiaca</name>
    <dbReference type="NCBI Taxonomy" id="2714858"/>
    <lineage>
        <taxon>Bacteria</taxon>
        <taxon>Pseudomonadati</taxon>
        <taxon>Pseudomonadota</taxon>
        <taxon>Alphaproteobacteria</taxon>
        <taxon>Hyphomicrobiales</taxon>
        <taxon>Devosiaceae</taxon>
        <taxon>Devosia</taxon>
    </lineage>
</organism>
<evidence type="ECO:0000256" key="8">
    <source>
        <dbReference type="ARBA" id="ARBA00022833"/>
    </source>
</evidence>
<evidence type="ECO:0000256" key="4">
    <source>
        <dbReference type="ARBA" id="ARBA00022670"/>
    </source>
</evidence>
<feature type="transmembrane region" description="Helical" evidence="12">
    <location>
        <begin position="188"/>
        <end position="210"/>
    </location>
</feature>
<proteinExistence type="predicted"/>
<reference evidence="14 15" key="2">
    <citation type="submission" date="2020-03" db="EMBL/GenBank/DDBJ databases">
        <title>Devosia chinhatensis sp. nov., isolated from a hexachlorocyclohexane (HCH) dump site in India.</title>
        <authorList>
            <person name="Kumar M."/>
            <person name="Lal R."/>
        </authorList>
    </citation>
    <scope>NUCLEOTIDE SEQUENCE [LARGE SCALE GENOMIC DNA]</scope>
    <source>
        <strain evidence="14 15">H239</strain>
    </source>
</reference>
<dbReference type="GO" id="GO:0006508">
    <property type="term" value="P:proteolysis"/>
    <property type="evidence" value="ECO:0007669"/>
    <property type="project" value="UniProtKB-KW"/>
</dbReference>
<evidence type="ECO:0000256" key="9">
    <source>
        <dbReference type="ARBA" id="ARBA00022989"/>
    </source>
</evidence>
<dbReference type="PANTHER" id="PTHR43221">
    <property type="entry name" value="PROTEASE HTPX"/>
    <property type="match status" value="1"/>
</dbReference>
<evidence type="ECO:0000313" key="14">
    <source>
        <dbReference type="EMBL" id="NGP17032.1"/>
    </source>
</evidence>
<feature type="transmembrane region" description="Helical" evidence="12">
    <location>
        <begin position="108"/>
        <end position="130"/>
    </location>
</feature>
<evidence type="ECO:0000256" key="2">
    <source>
        <dbReference type="ARBA" id="ARBA00004651"/>
    </source>
</evidence>
<keyword evidence="3" id="KW-1003">Cell membrane</keyword>
<dbReference type="Proteomes" id="UP000474802">
    <property type="component" value="Unassembled WGS sequence"/>
</dbReference>
<keyword evidence="5 12" id="KW-0812">Transmembrane</keyword>
<feature type="transmembrane region" description="Helical" evidence="12">
    <location>
        <begin position="575"/>
        <end position="597"/>
    </location>
</feature>
<feature type="transmembrane region" description="Helical" evidence="12">
    <location>
        <begin position="151"/>
        <end position="176"/>
    </location>
</feature>
<name>A0A6M1SNG0_9HYPH</name>
<evidence type="ECO:0000256" key="11">
    <source>
        <dbReference type="ARBA" id="ARBA00023136"/>
    </source>
</evidence>
<dbReference type="InterPro" id="IPR001915">
    <property type="entry name" value="Peptidase_M48"/>
</dbReference>
<dbReference type="GO" id="GO:0005886">
    <property type="term" value="C:plasma membrane"/>
    <property type="evidence" value="ECO:0007669"/>
    <property type="project" value="UniProtKB-SubCell"/>
</dbReference>
<dbReference type="InterPro" id="IPR050083">
    <property type="entry name" value="HtpX_protease"/>
</dbReference>
<dbReference type="PANTHER" id="PTHR43221:SF1">
    <property type="entry name" value="PROTEASE HTPX"/>
    <property type="match status" value="1"/>
</dbReference>
<keyword evidence="7" id="KW-0378">Hydrolase</keyword>
<evidence type="ECO:0000256" key="1">
    <source>
        <dbReference type="ARBA" id="ARBA00001947"/>
    </source>
</evidence>
<dbReference type="AlphaFoldDB" id="A0A6M1SNG0"/>
<keyword evidence="6" id="KW-0479">Metal-binding</keyword>
<evidence type="ECO:0000256" key="6">
    <source>
        <dbReference type="ARBA" id="ARBA00022723"/>
    </source>
</evidence>
<gene>
    <name evidence="14" type="ORF">G5575_04425</name>
</gene>
<dbReference type="Gene3D" id="3.30.2010.10">
    <property type="entry name" value="Metalloproteases ('zincins'), catalytic domain"/>
    <property type="match status" value="1"/>
</dbReference>
<dbReference type="GO" id="GO:0004222">
    <property type="term" value="F:metalloendopeptidase activity"/>
    <property type="evidence" value="ECO:0007669"/>
    <property type="project" value="InterPro"/>
</dbReference>
<evidence type="ECO:0000313" key="15">
    <source>
        <dbReference type="Proteomes" id="UP000474802"/>
    </source>
</evidence>
<comment type="caution">
    <text evidence="14">The sequence shown here is derived from an EMBL/GenBank/DDBJ whole genome shotgun (WGS) entry which is preliminary data.</text>
</comment>
<keyword evidence="10 14" id="KW-0482">Metalloprotease</keyword>
<reference evidence="14 15" key="1">
    <citation type="submission" date="2020-02" db="EMBL/GenBank/DDBJ databases">
        <authorList>
            <person name="Khan S.A."/>
            <person name="Jeon C.O."/>
            <person name="Chun B.H."/>
        </authorList>
    </citation>
    <scope>NUCLEOTIDE SEQUENCE [LARGE SCALE GENOMIC DNA]</scope>
    <source>
        <strain evidence="14 15">H239</strain>
    </source>
</reference>
<feature type="transmembrane region" description="Helical" evidence="12">
    <location>
        <begin position="545"/>
        <end position="569"/>
    </location>
</feature>
<keyword evidence="11 12" id="KW-0472">Membrane</keyword>
<protein>
    <submittedName>
        <fullName evidence="14">M48 family metalloprotease</fullName>
    </submittedName>
</protein>
<keyword evidence="4 14" id="KW-0645">Protease</keyword>
<dbReference type="GO" id="GO:0046872">
    <property type="term" value="F:metal ion binding"/>
    <property type="evidence" value="ECO:0007669"/>
    <property type="project" value="UniProtKB-KW"/>
</dbReference>
<keyword evidence="15" id="KW-1185">Reference proteome</keyword>
<feature type="domain" description="Peptidase M48" evidence="13">
    <location>
        <begin position="298"/>
        <end position="469"/>
    </location>
</feature>
<keyword evidence="9 12" id="KW-1133">Transmembrane helix</keyword>